<accession>A0ACD5WSF6</accession>
<sequence length="88" mass="9574">MENKGAAPAAQENKEAASCFKRTVPEDATFVEAAKEQLKQFTEARMEDHWSCIKNKVSSVFTEPSTIFGGFGKDDSSSKTAPPSVESQ</sequence>
<evidence type="ECO:0000313" key="1">
    <source>
        <dbReference type="EnsemblPlants" id="AVESA.00010b.r2.4CG1275620.1.CDS.1"/>
    </source>
</evidence>
<dbReference type="Proteomes" id="UP001732700">
    <property type="component" value="Chromosome 4C"/>
</dbReference>
<dbReference type="EnsemblPlants" id="AVESA.00010b.r2.4CG1275620.1">
    <property type="protein sequence ID" value="AVESA.00010b.r2.4CG1275620.1.CDS.1"/>
    <property type="gene ID" value="AVESA.00010b.r2.4CG1275620"/>
</dbReference>
<organism evidence="1 2">
    <name type="scientific">Avena sativa</name>
    <name type="common">Oat</name>
    <dbReference type="NCBI Taxonomy" id="4498"/>
    <lineage>
        <taxon>Eukaryota</taxon>
        <taxon>Viridiplantae</taxon>
        <taxon>Streptophyta</taxon>
        <taxon>Embryophyta</taxon>
        <taxon>Tracheophyta</taxon>
        <taxon>Spermatophyta</taxon>
        <taxon>Magnoliopsida</taxon>
        <taxon>Liliopsida</taxon>
        <taxon>Poales</taxon>
        <taxon>Poaceae</taxon>
        <taxon>BOP clade</taxon>
        <taxon>Pooideae</taxon>
        <taxon>Poodae</taxon>
        <taxon>Poeae</taxon>
        <taxon>Poeae Chloroplast Group 1 (Aveneae type)</taxon>
        <taxon>Aveninae</taxon>
        <taxon>Avena</taxon>
    </lineage>
</organism>
<proteinExistence type="predicted"/>
<reference evidence="1" key="1">
    <citation type="submission" date="2021-05" db="EMBL/GenBank/DDBJ databases">
        <authorList>
            <person name="Scholz U."/>
            <person name="Mascher M."/>
            <person name="Fiebig A."/>
        </authorList>
    </citation>
    <scope>NUCLEOTIDE SEQUENCE [LARGE SCALE GENOMIC DNA]</scope>
</reference>
<evidence type="ECO:0000313" key="2">
    <source>
        <dbReference type="Proteomes" id="UP001732700"/>
    </source>
</evidence>
<reference evidence="1" key="2">
    <citation type="submission" date="2025-09" db="UniProtKB">
        <authorList>
            <consortium name="EnsemblPlants"/>
        </authorList>
    </citation>
    <scope>IDENTIFICATION</scope>
</reference>
<name>A0ACD5WSF6_AVESA</name>
<protein>
    <submittedName>
        <fullName evidence="1">Uncharacterized protein</fullName>
    </submittedName>
</protein>
<keyword evidence="2" id="KW-1185">Reference proteome</keyword>